<dbReference type="EMBL" id="JAPNKE010000002">
    <property type="protein sequence ID" value="MCY1010946.1"/>
    <property type="molecule type" value="Genomic_DNA"/>
</dbReference>
<evidence type="ECO:0000313" key="1">
    <source>
        <dbReference type="EMBL" id="MCY1010946.1"/>
    </source>
</evidence>
<gene>
    <name evidence="1" type="ORF">OV079_36350</name>
</gene>
<reference evidence="1" key="1">
    <citation type="submission" date="2022-11" db="EMBL/GenBank/DDBJ databases">
        <title>Minimal conservation of predation-associated metabolite biosynthetic gene clusters underscores biosynthetic potential of Myxococcota including descriptions for ten novel species: Archangium lansinium sp. nov., Myxococcus landrumus sp. nov., Nannocystis bai.</title>
        <authorList>
            <person name="Ahearne A."/>
            <person name="Stevens C."/>
            <person name="Phillips K."/>
        </authorList>
    </citation>
    <scope>NUCLEOTIDE SEQUENCE</scope>
    <source>
        <strain evidence="1">Na p29</strain>
    </source>
</reference>
<accession>A0A9X3J0U4</accession>
<proteinExistence type="predicted"/>
<evidence type="ECO:0000313" key="2">
    <source>
        <dbReference type="Proteomes" id="UP001150924"/>
    </source>
</evidence>
<name>A0A9X3J0U4_9BACT</name>
<organism evidence="1 2">
    <name type="scientific">Nannocystis pusilla</name>
    <dbReference type="NCBI Taxonomy" id="889268"/>
    <lineage>
        <taxon>Bacteria</taxon>
        <taxon>Pseudomonadati</taxon>
        <taxon>Myxococcota</taxon>
        <taxon>Polyangia</taxon>
        <taxon>Nannocystales</taxon>
        <taxon>Nannocystaceae</taxon>
        <taxon>Nannocystis</taxon>
    </lineage>
</organism>
<keyword evidence="2" id="KW-1185">Reference proteome</keyword>
<dbReference type="RefSeq" id="WP_267774104.1">
    <property type="nucleotide sequence ID" value="NZ_JAPNKE010000002.1"/>
</dbReference>
<dbReference type="AlphaFoldDB" id="A0A9X3J0U4"/>
<protein>
    <submittedName>
        <fullName evidence="1">Ferrochelatase</fullName>
    </submittedName>
</protein>
<sequence>MSWPGRSLAPGRGRSRSVEEVVAHVAGGSPAAAELTAALREIEAAAAAAFPGNIYWDTELLAAELLRAGPGALAALGRQIAGLQALYGHNTVIRFRYVHDFLYGYDWAKWVQREPEERAGVGPFAPAFIDHQERRARELEQLIADDDAVYPSLPEGQVRNPFPFSREPEAEALLLAELAAAGLLPVEAWDAAASPLWDRPYADLRVERAAALGLLLPE</sequence>
<dbReference type="Proteomes" id="UP001150924">
    <property type="component" value="Unassembled WGS sequence"/>
</dbReference>
<comment type="caution">
    <text evidence="1">The sequence shown here is derived from an EMBL/GenBank/DDBJ whole genome shotgun (WGS) entry which is preliminary data.</text>
</comment>